<reference evidence="3" key="1">
    <citation type="submission" date="2017-01" db="EMBL/GenBank/DDBJ databases">
        <authorList>
            <person name="Wang Y."/>
            <person name="White M."/>
            <person name="Kvist S."/>
            <person name="Moncalvo J.-M."/>
        </authorList>
    </citation>
    <scope>NUCLEOTIDE SEQUENCE [LARGE SCALE GENOMIC DNA]</scope>
    <source>
        <strain evidence="3">COL-18-3</strain>
    </source>
</reference>
<evidence type="ECO:0008006" key="4">
    <source>
        <dbReference type="Google" id="ProtNLM"/>
    </source>
</evidence>
<gene>
    <name evidence="2" type="ORF">AX774_g1012</name>
</gene>
<protein>
    <recommendedName>
        <fullName evidence="4">WHEP-TRS domain-containing protein</fullName>
    </recommendedName>
</protein>
<accession>A0A1R1PWY9</accession>
<proteinExistence type="predicted"/>
<evidence type="ECO:0000313" key="3">
    <source>
        <dbReference type="Proteomes" id="UP000188320"/>
    </source>
</evidence>
<comment type="caution">
    <text evidence="2">The sequence shown here is derived from an EMBL/GenBank/DDBJ whole genome shotgun (WGS) entry which is preliminary data.</text>
</comment>
<evidence type="ECO:0000256" key="1">
    <source>
        <dbReference type="SAM" id="MobiDB-lite"/>
    </source>
</evidence>
<name>A0A1R1PWY9_ZANCU</name>
<dbReference type="Proteomes" id="UP000188320">
    <property type="component" value="Unassembled WGS sequence"/>
</dbReference>
<feature type="region of interest" description="Disordered" evidence="1">
    <location>
        <begin position="49"/>
        <end position="69"/>
    </location>
</feature>
<dbReference type="AlphaFoldDB" id="A0A1R1PWY9"/>
<keyword evidence="3" id="KW-1185">Reference proteome</keyword>
<sequence>MTDDYKSEIAKLGSMLKELKAKNAPEEEIATVKKQLEEVKKHLWKGTSVGSAGKEKKGAQITLKTPKVC</sequence>
<organism evidence="2 3">
    <name type="scientific">Zancudomyces culisetae</name>
    <name type="common">Gut fungus</name>
    <name type="synonym">Smittium culisetae</name>
    <dbReference type="NCBI Taxonomy" id="1213189"/>
    <lineage>
        <taxon>Eukaryota</taxon>
        <taxon>Fungi</taxon>
        <taxon>Fungi incertae sedis</taxon>
        <taxon>Zoopagomycota</taxon>
        <taxon>Kickxellomycotina</taxon>
        <taxon>Harpellomycetes</taxon>
        <taxon>Harpellales</taxon>
        <taxon>Legeriomycetaceae</taxon>
        <taxon>Zancudomyces</taxon>
    </lineage>
</organism>
<dbReference type="EMBL" id="LSSK01000080">
    <property type="protein sequence ID" value="OMH85444.1"/>
    <property type="molecule type" value="Genomic_DNA"/>
</dbReference>
<evidence type="ECO:0000313" key="2">
    <source>
        <dbReference type="EMBL" id="OMH85444.1"/>
    </source>
</evidence>